<evidence type="ECO:0000256" key="4">
    <source>
        <dbReference type="ARBA" id="ARBA00022989"/>
    </source>
</evidence>
<keyword evidence="4 8" id="KW-1133">Transmembrane helix</keyword>
<dbReference type="OrthoDB" id="8887313at2759"/>
<dbReference type="GO" id="GO:0005886">
    <property type="term" value="C:plasma membrane"/>
    <property type="evidence" value="ECO:0007669"/>
    <property type="project" value="UniProtKB-SubCell"/>
</dbReference>
<evidence type="ECO:0000256" key="5">
    <source>
        <dbReference type="ARBA" id="ARBA00023136"/>
    </source>
</evidence>
<feature type="compositionally biased region" description="Low complexity" evidence="7">
    <location>
        <begin position="111"/>
        <end position="121"/>
    </location>
</feature>
<feature type="region of interest" description="Disordered" evidence="7">
    <location>
        <begin position="1"/>
        <end position="142"/>
    </location>
</feature>
<dbReference type="AlphaFoldDB" id="A0A267F6F3"/>
<keyword evidence="3 8" id="KW-0812">Transmembrane</keyword>
<feature type="transmembrane region" description="Helical" evidence="8">
    <location>
        <begin position="250"/>
        <end position="271"/>
    </location>
</feature>
<feature type="non-terminal residue" evidence="9">
    <location>
        <position position="1"/>
    </location>
</feature>
<feature type="transmembrane region" description="Helical" evidence="8">
    <location>
        <begin position="283"/>
        <end position="308"/>
    </location>
</feature>
<comment type="caution">
    <text evidence="9">The sequence shown here is derived from an EMBL/GenBank/DDBJ whole genome shotgun (WGS) entry which is preliminary data.</text>
</comment>
<feature type="compositionally biased region" description="Gly residues" evidence="7">
    <location>
        <begin position="420"/>
        <end position="429"/>
    </location>
</feature>
<keyword evidence="10" id="KW-1185">Reference proteome</keyword>
<evidence type="ECO:0000256" key="2">
    <source>
        <dbReference type="ARBA" id="ARBA00022475"/>
    </source>
</evidence>
<dbReference type="STRING" id="282301.A0A267F6F3"/>
<feature type="compositionally biased region" description="Polar residues" evidence="7">
    <location>
        <begin position="122"/>
        <end position="142"/>
    </location>
</feature>
<proteinExistence type="inferred from homology"/>
<feature type="compositionally biased region" description="Gly residues" evidence="7">
    <location>
        <begin position="397"/>
        <end position="409"/>
    </location>
</feature>
<feature type="region of interest" description="Disordered" evidence="7">
    <location>
        <begin position="389"/>
        <end position="433"/>
    </location>
</feature>
<name>A0A267F6F3_9PLAT</name>
<feature type="compositionally biased region" description="Pro residues" evidence="7">
    <location>
        <begin position="69"/>
        <end position="81"/>
    </location>
</feature>
<feature type="transmembrane region" description="Helical" evidence="8">
    <location>
        <begin position="220"/>
        <end position="238"/>
    </location>
</feature>
<gene>
    <name evidence="9" type="ORF">BOX15_Mlig014477g1</name>
</gene>
<evidence type="ECO:0000256" key="1">
    <source>
        <dbReference type="ARBA" id="ARBA00004651"/>
    </source>
</evidence>
<comment type="subcellular location">
    <subcellularLocation>
        <location evidence="1">Cell membrane</location>
        <topology evidence="1">Multi-pass membrane protein</topology>
    </subcellularLocation>
</comment>
<evidence type="ECO:0000256" key="7">
    <source>
        <dbReference type="SAM" id="MobiDB-lite"/>
    </source>
</evidence>
<evidence type="ECO:0000313" key="9">
    <source>
        <dbReference type="EMBL" id="PAA68669.1"/>
    </source>
</evidence>
<dbReference type="PANTHER" id="PTHR20886">
    <property type="entry name" value="VANG-LIKE PROTEIN"/>
    <property type="match status" value="1"/>
</dbReference>
<dbReference type="EMBL" id="NIVC01001378">
    <property type="protein sequence ID" value="PAA68669.1"/>
    <property type="molecule type" value="Genomic_DNA"/>
</dbReference>
<evidence type="ECO:0000256" key="3">
    <source>
        <dbReference type="ARBA" id="ARBA00022692"/>
    </source>
</evidence>
<feature type="compositionally biased region" description="Low complexity" evidence="7">
    <location>
        <begin position="42"/>
        <end position="54"/>
    </location>
</feature>
<keyword evidence="5 8" id="KW-0472">Membrane</keyword>
<dbReference type="InterPro" id="IPR009539">
    <property type="entry name" value="VANGL"/>
</dbReference>
<organism evidence="9 10">
    <name type="scientific">Macrostomum lignano</name>
    <dbReference type="NCBI Taxonomy" id="282301"/>
    <lineage>
        <taxon>Eukaryota</taxon>
        <taxon>Metazoa</taxon>
        <taxon>Spiralia</taxon>
        <taxon>Lophotrochozoa</taxon>
        <taxon>Platyhelminthes</taxon>
        <taxon>Rhabditophora</taxon>
        <taxon>Macrostomorpha</taxon>
        <taxon>Macrostomida</taxon>
        <taxon>Macrostomidae</taxon>
        <taxon>Macrostomum</taxon>
    </lineage>
</organism>
<dbReference type="PIRSF" id="PIRSF007991">
    <property type="entry name" value="Strabismus"/>
    <property type="match status" value="1"/>
</dbReference>
<evidence type="ECO:0008006" key="11">
    <source>
        <dbReference type="Google" id="ProtNLM"/>
    </source>
</evidence>
<evidence type="ECO:0000313" key="10">
    <source>
        <dbReference type="Proteomes" id="UP000215902"/>
    </source>
</evidence>
<reference evidence="9 10" key="1">
    <citation type="submission" date="2017-06" db="EMBL/GenBank/DDBJ databases">
        <title>A platform for efficient transgenesis in Macrostomum lignano, a flatworm model organism for stem cell research.</title>
        <authorList>
            <person name="Berezikov E."/>
        </authorList>
    </citation>
    <scope>NUCLEOTIDE SEQUENCE [LARGE SCALE GENOMIC DNA]</scope>
    <source>
        <strain evidence="9">DV1</strain>
        <tissue evidence="9">Whole organism</tissue>
    </source>
</reference>
<dbReference type="Pfam" id="PF06638">
    <property type="entry name" value="Strabismus"/>
    <property type="match status" value="1"/>
</dbReference>
<evidence type="ECO:0000256" key="6">
    <source>
        <dbReference type="ARBA" id="ARBA00025718"/>
    </source>
</evidence>
<protein>
    <recommendedName>
        <fullName evidence="11">Vang-like protein</fullName>
    </recommendedName>
</protein>
<sequence>SMHSARSGRSDRSHRSAPAHHHRGGGDMRSSSGRHHGPGQIHSQQQQQQQHQMQPLPPPLPQMASAYRPQPPPNYAPPLPPTSIAAASMISPYHYQPPTDSDNPNELGGLQQHQQQQQQQQANQDDNWGETNTALTGATSETGMSADEMARYSRELDAAAAAAATADAAGFDCGRAMATVLSVTLGLAAFISPLVMVVLPKAGAFTWELKECSVACEGKLISLAFRLLILLVATWCLFFRRGRASMPRVYIFRVLILFLIFVITFAFWLFYGVRVWQYQESDYSSIVEFAVGLTDALLFVHYLGVVLLEIRHLQARYAIKVLRSPDGESHIYPVGELSIQRAAVLVLQQYAVDFNAFNPYLEQAYASARNRSAHRRSYRFYDVDQGSQANGSAAAGGDNGGGGNGGGHSSSGRHQRRGSAAGGGGGGGSRSAADRFYDECEYERRLRKRRARLVTAAEEAFAHVRRATNSELMGPQHLPQHMPQQQQQPIGKPMSAYEAAQTVFPTMLRALQKYLRITKQQPRYTTDMVLHHLTNCIHYGLSAKAFIERYLTQGPVVEDPRAPAGRKRQTWTLLCDCMPSRSLDDGVQFCLRQGDVSLFCTVKRIPFFSLGEEVFDNKRHKFVLRLNSETSV</sequence>
<keyword evidence="2" id="KW-1003">Cell membrane</keyword>
<accession>A0A267F6F3</accession>
<dbReference type="Proteomes" id="UP000215902">
    <property type="component" value="Unassembled WGS sequence"/>
</dbReference>
<feature type="transmembrane region" description="Helical" evidence="8">
    <location>
        <begin position="180"/>
        <end position="200"/>
    </location>
</feature>
<comment type="similarity">
    <text evidence="6">Belongs to the Vang family.</text>
</comment>
<evidence type="ECO:0000256" key="8">
    <source>
        <dbReference type="SAM" id="Phobius"/>
    </source>
</evidence>